<reference evidence="3" key="2">
    <citation type="submission" date="2019-06" db="EMBL/GenBank/DDBJ databases">
        <authorList>
            <person name="Hu M."/>
        </authorList>
    </citation>
    <scope>NUCLEOTIDE SEQUENCE</scope>
    <source>
        <strain evidence="3">08RB2639</strain>
    </source>
</reference>
<evidence type="ECO:0000313" key="2">
    <source>
        <dbReference type="EMBL" id="MBB4096369.1"/>
    </source>
</evidence>
<sequence length="156" mass="17217">MMDLKPFDDDDKAVSQGADDGHQHYAQGAAEPARLGLRRVEVITGGDRRRRWSPDEKAKITAASFVPGANVSAVARQYGISQGLLHYWRRCARESLSDAEEMRFVPIVKVDDEQPQPLLGKTLTVRIKMNGACVVIEGCVDEHTLRTVFSAIRGPA</sequence>
<dbReference type="Proteomes" id="UP000313390">
    <property type="component" value="Unassembled WGS sequence"/>
</dbReference>
<dbReference type="InterPro" id="IPR002514">
    <property type="entry name" value="Transposase_8"/>
</dbReference>
<evidence type="ECO:0000313" key="5">
    <source>
        <dbReference type="Proteomes" id="UP000553980"/>
    </source>
</evidence>
<dbReference type="EMBL" id="VEWK01000033">
    <property type="protein sequence ID" value="TNV08632.1"/>
    <property type="molecule type" value="Genomic_DNA"/>
</dbReference>
<protein>
    <submittedName>
        <fullName evidence="3">Transposase</fullName>
    </submittedName>
</protein>
<keyword evidence="5" id="KW-1185">Reference proteome</keyword>
<name>A0A5C5CBI1_9HYPH</name>
<dbReference type="GO" id="GO:0004803">
    <property type="term" value="F:transposase activity"/>
    <property type="evidence" value="ECO:0007669"/>
    <property type="project" value="InterPro"/>
</dbReference>
<comment type="caution">
    <text evidence="3">The sequence shown here is derived from an EMBL/GenBank/DDBJ whole genome shotgun (WGS) entry which is preliminary data.</text>
</comment>
<evidence type="ECO:0000313" key="4">
    <source>
        <dbReference type="Proteomes" id="UP000313390"/>
    </source>
</evidence>
<feature type="region of interest" description="Disordered" evidence="1">
    <location>
        <begin position="1"/>
        <end position="30"/>
    </location>
</feature>
<dbReference type="OrthoDB" id="8080802at2"/>
<dbReference type="PANTHER" id="PTHR37936">
    <property type="entry name" value="TRANSPOSASE INSC FOR INSERTION ELEMENT IS2A-RELATED"/>
    <property type="match status" value="1"/>
</dbReference>
<dbReference type="NCBIfam" id="NF047595">
    <property type="entry name" value="IS66_ISRel24_TnpA"/>
    <property type="match status" value="1"/>
</dbReference>
<dbReference type="EMBL" id="JACIEX010000031">
    <property type="protein sequence ID" value="MBB4096369.1"/>
    <property type="molecule type" value="Genomic_DNA"/>
</dbReference>
<evidence type="ECO:0000256" key="1">
    <source>
        <dbReference type="SAM" id="MobiDB-lite"/>
    </source>
</evidence>
<dbReference type="Pfam" id="PF01527">
    <property type="entry name" value="HTH_Tnp_1"/>
    <property type="match status" value="1"/>
</dbReference>
<reference evidence="3 4" key="1">
    <citation type="journal article" date="2011" name="Int. J. Syst. Evol. Microbiol.">
        <title>Ochrobactrum pecoris sp. nov., isolated from farm animals.</title>
        <authorList>
            <person name="Kampfer P."/>
            <person name="Huber B."/>
            <person name="Busse H.J."/>
            <person name="Scholz H.C."/>
            <person name="Tomaso H."/>
            <person name="Hotzel H."/>
            <person name="Melzer F."/>
        </authorList>
    </citation>
    <scope>NUCLEOTIDE SEQUENCE [LARGE SCALE GENOMIC DNA]</scope>
    <source>
        <strain evidence="3 4">08RB2639</strain>
    </source>
</reference>
<dbReference type="InterPro" id="IPR010921">
    <property type="entry name" value="Trp_repressor/repl_initiator"/>
</dbReference>
<dbReference type="Proteomes" id="UP000553980">
    <property type="component" value="Unassembled WGS sequence"/>
</dbReference>
<dbReference type="RefSeq" id="WP_140023427.1">
    <property type="nucleotide sequence ID" value="NZ_JACIEX010000031.1"/>
</dbReference>
<organism evidence="3 4">
    <name type="scientific">Brucella pecoris</name>
    <dbReference type="NCBI Taxonomy" id="867683"/>
    <lineage>
        <taxon>Bacteria</taxon>
        <taxon>Pseudomonadati</taxon>
        <taxon>Pseudomonadota</taxon>
        <taxon>Alphaproteobacteria</taxon>
        <taxon>Hyphomicrobiales</taxon>
        <taxon>Brucellaceae</taxon>
        <taxon>Brucella/Ochrobactrum group</taxon>
        <taxon>Brucella</taxon>
    </lineage>
</organism>
<dbReference type="SUPFAM" id="SSF48295">
    <property type="entry name" value="TrpR-like"/>
    <property type="match status" value="1"/>
</dbReference>
<accession>A0A5C5CBI1</accession>
<gene>
    <name evidence="3" type="ORF">FIB18_24210</name>
    <name evidence="2" type="ORF">GGQ79_004930</name>
</gene>
<reference evidence="2 5" key="3">
    <citation type="submission" date="2020-08" db="EMBL/GenBank/DDBJ databases">
        <title>Genomic Encyclopedia of Type Strains, Phase IV (KMG-IV): sequencing the most valuable type-strain genomes for metagenomic binning, comparative biology and taxonomic classification.</title>
        <authorList>
            <person name="Goeker M."/>
        </authorList>
    </citation>
    <scope>NUCLEOTIDE SEQUENCE [LARGE SCALE GENOMIC DNA]</scope>
    <source>
        <strain evidence="2 5">DSM 23868</strain>
    </source>
</reference>
<dbReference type="AlphaFoldDB" id="A0A5C5CBI1"/>
<evidence type="ECO:0000313" key="3">
    <source>
        <dbReference type="EMBL" id="TNV08632.1"/>
    </source>
</evidence>
<dbReference type="GO" id="GO:0043565">
    <property type="term" value="F:sequence-specific DNA binding"/>
    <property type="evidence" value="ECO:0007669"/>
    <property type="project" value="InterPro"/>
</dbReference>
<dbReference type="PANTHER" id="PTHR37936:SF3">
    <property type="entry name" value="TRANSPOSASE INSC FOR INSERTION ELEMENT IS2A-RELATED"/>
    <property type="match status" value="1"/>
</dbReference>
<dbReference type="GO" id="GO:0006313">
    <property type="term" value="P:DNA transposition"/>
    <property type="evidence" value="ECO:0007669"/>
    <property type="project" value="InterPro"/>
</dbReference>
<proteinExistence type="predicted"/>